<dbReference type="GO" id="GO:0005737">
    <property type="term" value="C:cytoplasm"/>
    <property type="evidence" value="ECO:0007669"/>
    <property type="project" value="UniProtKB-SubCell"/>
</dbReference>
<dbReference type="EMBL" id="CP096649">
    <property type="protein sequence ID" value="UQK59659.1"/>
    <property type="molecule type" value="Genomic_DNA"/>
</dbReference>
<reference evidence="5" key="1">
    <citation type="submission" date="2022-04" db="EMBL/GenBank/DDBJ databases">
        <title>Complete genome sequences of Ezakiella coagulans and Fenollaria massiliensis.</title>
        <authorList>
            <person name="France M.T."/>
            <person name="Clifford J."/>
            <person name="Narina S."/>
            <person name="Rutt L."/>
            <person name="Ravel J."/>
        </authorList>
    </citation>
    <scope>NUCLEOTIDE SEQUENCE</scope>
    <source>
        <strain evidence="5">C0061C2</strain>
    </source>
</reference>
<name>A0A9E7DKS2_9FIRM</name>
<dbReference type="InterPro" id="IPR009081">
    <property type="entry name" value="PP-bd_ACP"/>
</dbReference>
<comment type="function">
    <text evidence="3">Carrier of the growing fatty acid chain in fatty acid biosynthesis.</text>
</comment>
<evidence type="ECO:0000256" key="2">
    <source>
        <dbReference type="ARBA" id="ARBA00022553"/>
    </source>
</evidence>
<comment type="subcellular location">
    <subcellularLocation>
        <location evidence="3">Cytoplasm</location>
    </subcellularLocation>
</comment>
<protein>
    <recommendedName>
        <fullName evidence="3">Acyl carrier protein</fullName>
        <shortName evidence="3">ACP</shortName>
    </recommendedName>
</protein>
<keyword evidence="3" id="KW-0443">Lipid metabolism</keyword>
<proteinExistence type="inferred from homology"/>
<dbReference type="KEGG" id="fms:M1R53_03165"/>
<dbReference type="PROSITE" id="PS50075">
    <property type="entry name" value="CARRIER"/>
    <property type="match status" value="1"/>
</dbReference>
<evidence type="ECO:0000313" key="5">
    <source>
        <dbReference type="EMBL" id="UQK59659.1"/>
    </source>
</evidence>
<gene>
    <name evidence="3" type="primary">acpP</name>
    <name evidence="5" type="ORF">M1R53_03165</name>
</gene>
<dbReference type="RefSeq" id="WP_019214689.1">
    <property type="nucleotide sequence ID" value="NZ_CP096649.1"/>
</dbReference>
<keyword evidence="3" id="KW-0444">Lipid biosynthesis</keyword>
<dbReference type="GO" id="GO:0000036">
    <property type="term" value="F:acyl carrier activity"/>
    <property type="evidence" value="ECO:0007669"/>
    <property type="project" value="UniProtKB-UniRule"/>
</dbReference>
<comment type="PTM">
    <text evidence="3">4'-phosphopantetheine is transferred from CoA to a specific serine of apo-ACP by AcpS. This modification is essential for activity because fatty acids are bound in thioester linkage to the sulfhydryl of the prosthetic group.</text>
</comment>
<dbReference type="SUPFAM" id="SSF47336">
    <property type="entry name" value="ACP-like"/>
    <property type="match status" value="1"/>
</dbReference>
<organism evidence="5 6">
    <name type="scientific">Fenollaria massiliensis</name>
    <dbReference type="NCBI Taxonomy" id="938288"/>
    <lineage>
        <taxon>Bacteria</taxon>
        <taxon>Bacillati</taxon>
        <taxon>Bacillota</taxon>
        <taxon>Clostridia</taxon>
        <taxon>Eubacteriales</taxon>
        <taxon>Fenollaria</taxon>
    </lineage>
</organism>
<dbReference type="Pfam" id="PF00550">
    <property type="entry name" value="PP-binding"/>
    <property type="match status" value="1"/>
</dbReference>
<evidence type="ECO:0000259" key="4">
    <source>
        <dbReference type="PROSITE" id="PS50075"/>
    </source>
</evidence>
<sequence>MEEKIKEIIAKQFKVDVKDLKDETTFKEDLKADSIAIVELIMNLEDELNVSLDDDKVTSVKTVGEAIALAKEAIK</sequence>
<feature type="modified residue" description="O-(pantetheine 4'-phosphoryl)serine" evidence="3">
    <location>
        <position position="34"/>
    </location>
</feature>
<dbReference type="InterPro" id="IPR036736">
    <property type="entry name" value="ACP-like_sf"/>
</dbReference>
<evidence type="ECO:0000256" key="3">
    <source>
        <dbReference type="HAMAP-Rule" id="MF_01217"/>
    </source>
</evidence>
<keyword evidence="3" id="KW-0276">Fatty acid metabolism</keyword>
<keyword evidence="2 3" id="KW-0597">Phosphoprotein</keyword>
<accession>A0A9E7DKS2</accession>
<dbReference type="InterPro" id="IPR003231">
    <property type="entry name" value="ACP"/>
</dbReference>
<comment type="pathway">
    <text evidence="3">Lipid metabolism; fatty acid biosynthesis.</text>
</comment>
<comment type="similarity">
    <text evidence="3">Belongs to the acyl carrier protein (ACP) family.</text>
</comment>
<evidence type="ECO:0000256" key="1">
    <source>
        <dbReference type="ARBA" id="ARBA00022450"/>
    </source>
</evidence>
<evidence type="ECO:0000313" key="6">
    <source>
        <dbReference type="Proteomes" id="UP000831151"/>
    </source>
</evidence>
<keyword evidence="6" id="KW-1185">Reference proteome</keyword>
<feature type="domain" description="Carrier" evidence="4">
    <location>
        <begin position="1"/>
        <end position="74"/>
    </location>
</feature>
<dbReference type="Proteomes" id="UP000831151">
    <property type="component" value="Chromosome"/>
</dbReference>
<keyword evidence="3" id="KW-0275">Fatty acid biosynthesis</keyword>
<dbReference type="HAMAP" id="MF_01217">
    <property type="entry name" value="Acyl_carrier"/>
    <property type="match status" value="1"/>
</dbReference>
<keyword evidence="3" id="KW-0963">Cytoplasm</keyword>
<keyword evidence="1 3" id="KW-0596">Phosphopantetheine</keyword>
<dbReference type="Gene3D" id="1.10.1200.10">
    <property type="entry name" value="ACP-like"/>
    <property type="match status" value="1"/>
</dbReference>
<dbReference type="AlphaFoldDB" id="A0A9E7DKS2"/>